<feature type="transmembrane region" description="Helical" evidence="1">
    <location>
        <begin position="60"/>
        <end position="79"/>
    </location>
</feature>
<keyword evidence="1" id="KW-0472">Membrane</keyword>
<keyword evidence="3" id="KW-1185">Reference proteome</keyword>
<sequence length="172" mass="19921">MRESYTSMKDSFNVIVNSPNAIKLLLLLFFSSYALKTFIYTTTNSLYNPEISELLAPVDFYSMLFMVSSGLILLIYYLLQNKLNDYLIVGSTLLILTSLVLALYDFLPCLFKHSNSFEDHIHPHTNEYILKQSFLCPSYSQRSRLNLLMLTSFGITTLIISILIKRKRYKMP</sequence>
<protein>
    <submittedName>
        <fullName evidence="2">Uncharacterized protein</fullName>
    </submittedName>
</protein>
<feature type="transmembrane region" description="Helical" evidence="1">
    <location>
        <begin position="21"/>
        <end position="40"/>
    </location>
</feature>
<proteinExistence type="predicted"/>
<name>A0A1I6XVP2_9FLAO</name>
<organism evidence="2 3">
    <name type="scientific">Lishizhenia tianjinensis</name>
    <dbReference type="NCBI Taxonomy" id="477690"/>
    <lineage>
        <taxon>Bacteria</taxon>
        <taxon>Pseudomonadati</taxon>
        <taxon>Bacteroidota</taxon>
        <taxon>Flavobacteriia</taxon>
        <taxon>Flavobacteriales</taxon>
        <taxon>Crocinitomicaceae</taxon>
        <taxon>Lishizhenia</taxon>
    </lineage>
</organism>
<dbReference type="Proteomes" id="UP000236454">
    <property type="component" value="Unassembled WGS sequence"/>
</dbReference>
<feature type="transmembrane region" description="Helical" evidence="1">
    <location>
        <begin position="86"/>
        <end position="107"/>
    </location>
</feature>
<keyword evidence="1" id="KW-1133">Transmembrane helix</keyword>
<evidence type="ECO:0000313" key="3">
    <source>
        <dbReference type="Proteomes" id="UP000236454"/>
    </source>
</evidence>
<evidence type="ECO:0000256" key="1">
    <source>
        <dbReference type="SAM" id="Phobius"/>
    </source>
</evidence>
<evidence type="ECO:0000313" key="2">
    <source>
        <dbReference type="EMBL" id="SFT42187.1"/>
    </source>
</evidence>
<dbReference type="STRING" id="477690.SAMN05216474_0472"/>
<dbReference type="EMBL" id="FPAS01000001">
    <property type="protein sequence ID" value="SFT42187.1"/>
    <property type="molecule type" value="Genomic_DNA"/>
</dbReference>
<dbReference type="AlphaFoldDB" id="A0A1I6XVP2"/>
<accession>A0A1I6XVP2</accession>
<feature type="transmembrane region" description="Helical" evidence="1">
    <location>
        <begin position="145"/>
        <end position="164"/>
    </location>
</feature>
<reference evidence="2 3" key="1">
    <citation type="submission" date="2016-10" db="EMBL/GenBank/DDBJ databases">
        <authorList>
            <person name="de Groot N.N."/>
        </authorList>
    </citation>
    <scope>NUCLEOTIDE SEQUENCE [LARGE SCALE GENOMIC DNA]</scope>
    <source>
        <strain evidence="2 3">CGMCC 1.7005</strain>
    </source>
</reference>
<keyword evidence="1" id="KW-0812">Transmembrane</keyword>
<gene>
    <name evidence="2" type="ORF">SAMN05216474_0472</name>
</gene>